<organism evidence="2 3">
    <name type="scientific">Sandaracinus amylolyticus</name>
    <dbReference type="NCBI Taxonomy" id="927083"/>
    <lineage>
        <taxon>Bacteria</taxon>
        <taxon>Pseudomonadati</taxon>
        <taxon>Myxococcota</taxon>
        <taxon>Polyangia</taxon>
        <taxon>Polyangiales</taxon>
        <taxon>Sandaracinaceae</taxon>
        <taxon>Sandaracinus</taxon>
    </lineage>
</organism>
<keyword evidence="3" id="KW-1185">Reference proteome</keyword>
<dbReference type="EMBL" id="CP011125">
    <property type="protein sequence ID" value="AKF09582.1"/>
    <property type="molecule type" value="Genomic_DNA"/>
</dbReference>
<evidence type="ECO:0000313" key="3">
    <source>
        <dbReference type="Proteomes" id="UP000034883"/>
    </source>
</evidence>
<sequence length="465" mass="49066">MTGTKTTTPRTKGRRPMRNALTHVSTTIGLAAALAALVGSLSPSTSEAQDRRAIVLDFSGPGADAARTEVVRSLEGGGWDVASPSEVQRAATRLGADPASPEVAGEIGARAIVEGRVTRRGRRFQLRVTVSDASSGAQLAEETFSGRGAGRLRAQVRSQLFDRIGFSMSQGNAPGRAASGGSSSRASSRDMSDIEDEAPPALSRRGADDDDDGEDAEESSSSRGDASGPQLSPLWVAIGASGFSRDYSYNDDIFLTLRPYQLPIGWTLRAQARWYPAAHFTQDFLANLGVELYLGGAIGIQSRQRDGTTYPTDSIDIRGGADLRIPLAPLELGIGVGGGIHTFALGASSGGNTAALPNVEYQFLRPAVRARLDVGAGIYTEASFGWRVLTGTGALGTWFPRNSGTGMDLGAHLGWESDIGVGVRAGFEMARYWFSMNPEPGDTYIAGGAADQYLSGSVDLVWRMR</sequence>
<reference evidence="2 3" key="1">
    <citation type="submission" date="2015-03" db="EMBL/GenBank/DDBJ databases">
        <title>Genome assembly of Sandaracinus amylolyticus DSM 53668.</title>
        <authorList>
            <person name="Sharma G."/>
            <person name="Subramanian S."/>
        </authorList>
    </citation>
    <scope>NUCLEOTIDE SEQUENCE [LARGE SCALE GENOMIC DNA]</scope>
    <source>
        <strain evidence="2 3">DSM 53668</strain>
    </source>
</reference>
<feature type="compositionally biased region" description="Acidic residues" evidence="1">
    <location>
        <begin position="208"/>
        <end position="218"/>
    </location>
</feature>
<gene>
    <name evidence="2" type="ORF">DB32_006731</name>
</gene>
<name>A0A0F6YMR9_9BACT</name>
<dbReference type="Proteomes" id="UP000034883">
    <property type="component" value="Chromosome"/>
</dbReference>
<protein>
    <submittedName>
        <fullName evidence="2">Uncharacterized protein</fullName>
    </submittedName>
</protein>
<dbReference type="STRING" id="927083.DB32_006731"/>
<evidence type="ECO:0000256" key="1">
    <source>
        <dbReference type="SAM" id="MobiDB-lite"/>
    </source>
</evidence>
<proteinExistence type="predicted"/>
<accession>A0A0F6YMR9</accession>
<evidence type="ECO:0000313" key="2">
    <source>
        <dbReference type="EMBL" id="AKF09582.1"/>
    </source>
</evidence>
<dbReference type="KEGG" id="samy:DB32_006731"/>
<feature type="compositionally biased region" description="Low complexity" evidence="1">
    <location>
        <begin position="175"/>
        <end position="186"/>
    </location>
</feature>
<feature type="region of interest" description="Disordered" evidence="1">
    <location>
        <begin position="167"/>
        <end position="228"/>
    </location>
</feature>
<dbReference type="AlphaFoldDB" id="A0A0F6YMR9"/>